<feature type="transmembrane region" description="Helical" evidence="7">
    <location>
        <begin position="302"/>
        <end position="322"/>
    </location>
</feature>
<accession>A0A4R8M2T9</accession>
<gene>
    <name evidence="9" type="ORF">C8D99_12023</name>
</gene>
<evidence type="ECO:0000259" key="8">
    <source>
        <dbReference type="PROSITE" id="PS50850"/>
    </source>
</evidence>
<dbReference type="RefSeq" id="WP_166670175.1">
    <property type="nucleotide sequence ID" value="NZ_SORI01000020.1"/>
</dbReference>
<dbReference type="PANTHER" id="PTHR23517">
    <property type="entry name" value="RESISTANCE PROTEIN MDTM, PUTATIVE-RELATED-RELATED"/>
    <property type="match status" value="1"/>
</dbReference>
<feature type="domain" description="Major facilitator superfamily (MFS) profile" evidence="8">
    <location>
        <begin position="18"/>
        <end position="422"/>
    </location>
</feature>
<organism evidence="9 10">
    <name type="scientific">Aminivibrio pyruvatiphilus</name>
    <dbReference type="NCBI Taxonomy" id="1005740"/>
    <lineage>
        <taxon>Bacteria</taxon>
        <taxon>Thermotogati</taxon>
        <taxon>Synergistota</taxon>
        <taxon>Synergistia</taxon>
        <taxon>Synergistales</taxon>
        <taxon>Aminobacteriaceae</taxon>
        <taxon>Aminivibrio</taxon>
    </lineage>
</organism>
<dbReference type="InterPro" id="IPR036259">
    <property type="entry name" value="MFS_trans_sf"/>
</dbReference>
<feature type="transmembrane region" description="Helical" evidence="7">
    <location>
        <begin position="328"/>
        <end position="351"/>
    </location>
</feature>
<evidence type="ECO:0000256" key="1">
    <source>
        <dbReference type="ARBA" id="ARBA00004651"/>
    </source>
</evidence>
<comment type="subcellular location">
    <subcellularLocation>
        <location evidence="1">Cell membrane</location>
        <topology evidence="1">Multi-pass membrane protein</topology>
    </subcellularLocation>
</comment>
<evidence type="ECO:0000256" key="3">
    <source>
        <dbReference type="ARBA" id="ARBA00022475"/>
    </source>
</evidence>
<evidence type="ECO:0000313" key="10">
    <source>
        <dbReference type="Proteomes" id="UP000295066"/>
    </source>
</evidence>
<dbReference type="GO" id="GO:0022857">
    <property type="term" value="F:transmembrane transporter activity"/>
    <property type="evidence" value="ECO:0007669"/>
    <property type="project" value="InterPro"/>
</dbReference>
<dbReference type="PROSITE" id="PS50850">
    <property type="entry name" value="MFS"/>
    <property type="match status" value="1"/>
</dbReference>
<keyword evidence="2" id="KW-0813">Transport</keyword>
<feature type="transmembrane region" description="Helical" evidence="7">
    <location>
        <begin position="48"/>
        <end position="69"/>
    </location>
</feature>
<dbReference type="InterPro" id="IPR050171">
    <property type="entry name" value="MFS_Transporters"/>
</dbReference>
<dbReference type="Gene3D" id="1.20.1250.20">
    <property type="entry name" value="MFS general substrate transporter like domains"/>
    <property type="match status" value="1"/>
</dbReference>
<protein>
    <submittedName>
        <fullName evidence="9">MFS transporter</fullName>
    </submittedName>
</protein>
<keyword evidence="5 7" id="KW-1133">Transmembrane helix</keyword>
<dbReference type="InterPro" id="IPR011701">
    <property type="entry name" value="MFS"/>
</dbReference>
<feature type="transmembrane region" description="Helical" evidence="7">
    <location>
        <begin position="20"/>
        <end position="41"/>
    </location>
</feature>
<dbReference type="Proteomes" id="UP000295066">
    <property type="component" value="Unassembled WGS sequence"/>
</dbReference>
<feature type="transmembrane region" description="Helical" evidence="7">
    <location>
        <begin position="397"/>
        <end position="417"/>
    </location>
</feature>
<evidence type="ECO:0000256" key="4">
    <source>
        <dbReference type="ARBA" id="ARBA00022692"/>
    </source>
</evidence>
<evidence type="ECO:0000313" key="9">
    <source>
        <dbReference type="EMBL" id="TDY55942.1"/>
    </source>
</evidence>
<feature type="transmembrane region" description="Helical" evidence="7">
    <location>
        <begin position="237"/>
        <end position="257"/>
    </location>
</feature>
<dbReference type="EMBL" id="SORI01000020">
    <property type="protein sequence ID" value="TDY55942.1"/>
    <property type="molecule type" value="Genomic_DNA"/>
</dbReference>
<dbReference type="AlphaFoldDB" id="A0A4R8M2T9"/>
<reference evidence="9 10" key="1">
    <citation type="submission" date="2019-03" db="EMBL/GenBank/DDBJ databases">
        <title>Genomic Encyclopedia of Type Strains, Phase IV (KMG-IV): sequencing the most valuable type-strain genomes for metagenomic binning, comparative biology and taxonomic classification.</title>
        <authorList>
            <person name="Goeker M."/>
        </authorList>
    </citation>
    <scope>NUCLEOTIDE SEQUENCE [LARGE SCALE GENOMIC DNA]</scope>
    <source>
        <strain evidence="9 10">DSM 25964</strain>
    </source>
</reference>
<feature type="transmembrane region" description="Helical" evidence="7">
    <location>
        <begin position="358"/>
        <end position="377"/>
    </location>
</feature>
<feature type="transmembrane region" description="Helical" evidence="7">
    <location>
        <begin position="169"/>
        <end position="189"/>
    </location>
</feature>
<evidence type="ECO:0000256" key="2">
    <source>
        <dbReference type="ARBA" id="ARBA00022448"/>
    </source>
</evidence>
<feature type="transmembrane region" description="Helical" evidence="7">
    <location>
        <begin position="81"/>
        <end position="102"/>
    </location>
</feature>
<dbReference type="SUPFAM" id="SSF103473">
    <property type="entry name" value="MFS general substrate transporter"/>
    <property type="match status" value="1"/>
</dbReference>
<feature type="transmembrane region" description="Helical" evidence="7">
    <location>
        <begin position="269"/>
        <end position="290"/>
    </location>
</feature>
<dbReference type="GO" id="GO:0005886">
    <property type="term" value="C:plasma membrane"/>
    <property type="evidence" value="ECO:0007669"/>
    <property type="project" value="UniProtKB-SubCell"/>
</dbReference>
<feature type="transmembrane region" description="Helical" evidence="7">
    <location>
        <begin position="114"/>
        <end position="134"/>
    </location>
</feature>
<feature type="transmembrane region" description="Helical" evidence="7">
    <location>
        <begin position="140"/>
        <end position="162"/>
    </location>
</feature>
<dbReference type="Pfam" id="PF07690">
    <property type="entry name" value="MFS_1"/>
    <property type="match status" value="1"/>
</dbReference>
<evidence type="ECO:0000256" key="5">
    <source>
        <dbReference type="ARBA" id="ARBA00022989"/>
    </source>
</evidence>
<keyword evidence="3" id="KW-1003">Cell membrane</keyword>
<keyword evidence="6 7" id="KW-0472">Membrane</keyword>
<evidence type="ECO:0000256" key="6">
    <source>
        <dbReference type="ARBA" id="ARBA00023136"/>
    </source>
</evidence>
<evidence type="ECO:0000256" key="7">
    <source>
        <dbReference type="SAM" id="Phobius"/>
    </source>
</evidence>
<sequence>MSLSKSTVRGLVSDSSFPLFLLLVGSFFLTVFFRISASVVLPLEGERLGMSAAMIGFISSVHFYAYAFLQPVSGILHDRYGPVRVVISGLLLTAGSCLLLTFVRTPFTLGAWRLLSGFGVAPMYSAVLVFQAFAFPPERYCFYAAINMGLSSLGAIVSVAPLGFAVDTFGMTGTFALLSAIPLAMALVLARRAPADPIRLSAAGKEARSLFSIFPGIGQAILFIMKNRRVRALQTLWAISSASLLTFQGLWGVSWFAAAFNASPGSARFWSSLVSVGMMLGPVFTSGVVVSPAGLPGIIRKVSAANALSWFLLLAAAGWGGAVWVGGLAAFTVGMTSGMRGVFSLAAITAVSPPGERGAVFGAMNMTAVLSAVAFQWGTGIIIDHFPGEAPGTFTAAGYFAGFTVVAVAMAASLLALRPLGREPLAPDTGEAGKN</sequence>
<dbReference type="InterPro" id="IPR020846">
    <property type="entry name" value="MFS_dom"/>
</dbReference>
<name>A0A4R8M2T9_9BACT</name>
<proteinExistence type="predicted"/>
<comment type="caution">
    <text evidence="9">The sequence shown here is derived from an EMBL/GenBank/DDBJ whole genome shotgun (WGS) entry which is preliminary data.</text>
</comment>
<keyword evidence="10" id="KW-1185">Reference proteome</keyword>
<keyword evidence="4 7" id="KW-0812">Transmembrane</keyword>